<evidence type="ECO:0000313" key="5">
    <source>
        <dbReference type="EMBL" id="SBS26252.1"/>
    </source>
</evidence>
<dbReference type="SMART" id="SM00344">
    <property type="entry name" value="HTH_ASNC"/>
    <property type="match status" value="1"/>
</dbReference>
<dbReference type="InterPro" id="IPR011008">
    <property type="entry name" value="Dimeric_a/b-barrel"/>
</dbReference>
<dbReference type="CDD" id="cd00090">
    <property type="entry name" value="HTH_ARSR"/>
    <property type="match status" value="1"/>
</dbReference>
<dbReference type="GO" id="GO:0043565">
    <property type="term" value="F:sequence-specific DNA binding"/>
    <property type="evidence" value="ECO:0007669"/>
    <property type="project" value="InterPro"/>
</dbReference>
<dbReference type="PANTHER" id="PTHR30154:SF51">
    <property type="entry name" value="ASNC-FAMILY TRANSCRIPTIONAL REGULATORY PROTEIN"/>
    <property type="match status" value="1"/>
</dbReference>
<dbReference type="PANTHER" id="PTHR30154">
    <property type="entry name" value="LEUCINE-RESPONSIVE REGULATORY PROTEIN"/>
    <property type="match status" value="1"/>
</dbReference>
<dbReference type="GO" id="GO:0006355">
    <property type="term" value="P:regulation of DNA-templated transcription"/>
    <property type="evidence" value="ECO:0007669"/>
    <property type="project" value="UniProtKB-ARBA"/>
</dbReference>
<keyword evidence="2" id="KW-0238">DNA-binding</keyword>
<dbReference type="Proteomes" id="UP000092544">
    <property type="component" value="Unassembled WGS sequence"/>
</dbReference>
<dbReference type="InterPro" id="IPR036388">
    <property type="entry name" value="WH-like_DNA-bd_sf"/>
</dbReference>
<keyword evidence="6" id="KW-1185">Reference proteome</keyword>
<evidence type="ECO:0000256" key="3">
    <source>
        <dbReference type="ARBA" id="ARBA00023163"/>
    </source>
</evidence>
<dbReference type="SUPFAM" id="SSF46785">
    <property type="entry name" value="Winged helix' DNA-binding domain"/>
    <property type="match status" value="1"/>
</dbReference>
<dbReference type="RefSeq" id="WP_067012411.1">
    <property type="nucleotide sequence ID" value="NZ_FLOB01000001.1"/>
</dbReference>
<dbReference type="PROSITE" id="PS50956">
    <property type="entry name" value="HTH_ASNC_2"/>
    <property type="match status" value="1"/>
</dbReference>
<dbReference type="InterPro" id="IPR019885">
    <property type="entry name" value="Tscrpt_reg_HTH_AsnC-type_CS"/>
</dbReference>
<proteinExistence type="predicted"/>
<dbReference type="SUPFAM" id="SSF54909">
    <property type="entry name" value="Dimeric alpha+beta barrel"/>
    <property type="match status" value="1"/>
</dbReference>
<reference evidence="5 6" key="1">
    <citation type="submission" date="2016-06" db="EMBL/GenBank/DDBJ databases">
        <authorList>
            <person name="Kjaerup R.B."/>
            <person name="Dalgaard T.S."/>
            <person name="Juul-Madsen H.R."/>
        </authorList>
    </citation>
    <scope>NUCLEOTIDE SEQUENCE [LARGE SCALE GENOMIC DNA]</scope>
    <source>
        <strain evidence="5 6">CECT 8886</strain>
    </source>
</reference>
<sequence>MRNNLKKEKSILDGIDSKLIEQLYTNARTPVTELARAVGMTAPSVNERLKRLEESGVISGYRVEVNPVVLGYSLMAIVRMRQLPGKLKALEALIQSIPEFVECDKVTGDDCYIARLYLKDISQLDPILDQVSELADTNTAIVKSTPVKRRLLI</sequence>
<gene>
    <name evidence="5" type="primary">lrpC_1</name>
    <name evidence="5" type="ORF">MSP8886_00547</name>
</gene>
<dbReference type="InterPro" id="IPR019888">
    <property type="entry name" value="Tscrpt_reg_AsnC-like"/>
</dbReference>
<dbReference type="EMBL" id="FLOB01000001">
    <property type="protein sequence ID" value="SBS26252.1"/>
    <property type="molecule type" value="Genomic_DNA"/>
</dbReference>
<feature type="domain" description="HTH asnC-type" evidence="4">
    <location>
        <begin position="12"/>
        <end position="73"/>
    </location>
</feature>
<organism evidence="5 6">
    <name type="scientific">Marinomonas spartinae</name>
    <dbReference type="NCBI Taxonomy" id="1792290"/>
    <lineage>
        <taxon>Bacteria</taxon>
        <taxon>Pseudomonadati</taxon>
        <taxon>Pseudomonadota</taxon>
        <taxon>Gammaproteobacteria</taxon>
        <taxon>Oceanospirillales</taxon>
        <taxon>Oceanospirillaceae</taxon>
        <taxon>Marinomonas</taxon>
    </lineage>
</organism>
<dbReference type="PROSITE" id="PS00519">
    <property type="entry name" value="HTH_ASNC_1"/>
    <property type="match status" value="1"/>
</dbReference>
<dbReference type="OrthoDB" id="5476at2"/>
<accession>A0A1A8T504</accession>
<keyword evidence="1" id="KW-0805">Transcription regulation</keyword>
<dbReference type="AlphaFoldDB" id="A0A1A8T504"/>
<dbReference type="PRINTS" id="PR00033">
    <property type="entry name" value="HTHASNC"/>
</dbReference>
<dbReference type="InterPro" id="IPR000485">
    <property type="entry name" value="AsnC-type_HTH_dom"/>
</dbReference>
<dbReference type="InterPro" id="IPR011991">
    <property type="entry name" value="ArsR-like_HTH"/>
</dbReference>
<dbReference type="Pfam" id="PF13412">
    <property type="entry name" value="HTH_24"/>
    <property type="match status" value="1"/>
</dbReference>
<dbReference type="GO" id="GO:0043200">
    <property type="term" value="P:response to amino acid"/>
    <property type="evidence" value="ECO:0007669"/>
    <property type="project" value="TreeGrafter"/>
</dbReference>
<dbReference type="Pfam" id="PF01037">
    <property type="entry name" value="AsnC_trans_reg"/>
    <property type="match status" value="1"/>
</dbReference>
<name>A0A1A8T504_9GAMM</name>
<dbReference type="InterPro" id="IPR036390">
    <property type="entry name" value="WH_DNA-bd_sf"/>
</dbReference>
<evidence type="ECO:0000256" key="2">
    <source>
        <dbReference type="ARBA" id="ARBA00023125"/>
    </source>
</evidence>
<keyword evidence="3" id="KW-0804">Transcription</keyword>
<protein>
    <submittedName>
        <fullName evidence="5">HTH-type transcriptional regulator LrpC</fullName>
    </submittedName>
</protein>
<dbReference type="Gene3D" id="3.30.70.920">
    <property type="match status" value="1"/>
</dbReference>
<evidence type="ECO:0000256" key="1">
    <source>
        <dbReference type="ARBA" id="ARBA00023015"/>
    </source>
</evidence>
<dbReference type="InterPro" id="IPR019887">
    <property type="entry name" value="Tscrpt_reg_AsnC/Lrp_C"/>
</dbReference>
<dbReference type="Gene3D" id="1.10.10.10">
    <property type="entry name" value="Winged helix-like DNA-binding domain superfamily/Winged helix DNA-binding domain"/>
    <property type="match status" value="1"/>
</dbReference>
<evidence type="ECO:0000259" key="4">
    <source>
        <dbReference type="PROSITE" id="PS50956"/>
    </source>
</evidence>
<dbReference type="GO" id="GO:0005829">
    <property type="term" value="C:cytosol"/>
    <property type="evidence" value="ECO:0007669"/>
    <property type="project" value="TreeGrafter"/>
</dbReference>
<dbReference type="STRING" id="1792290.MSP8886_00547"/>
<evidence type="ECO:0000313" key="6">
    <source>
        <dbReference type="Proteomes" id="UP000092544"/>
    </source>
</evidence>